<dbReference type="Proteomes" id="UP001235343">
    <property type="component" value="Unassembled WGS sequence"/>
</dbReference>
<dbReference type="RefSeq" id="WP_285932441.1">
    <property type="nucleotide sequence ID" value="NZ_JASTZU010000037.1"/>
</dbReference>
<dbReference type="Pfam" id="PF06953">
    <property type="entry name" value="ArsD"/>
    <property type="match status" value="1"/>
</dbReference>
<reference evidence="1 2" key="1">
    <citation type="submission" date="2023-06" db="EMBL/GenBank/DDBJ databases">
        <title>Aquibacillus rhizosphaerae LR5S19.</title>
        <authorList>
            <person name="Sun J.-Q."/>
        </authorList>
    </citation>
    <scope>NUCLEOTIDE SEQUENCE [LARGE SCALE GENOMIC DNA]</scope>
    <source>
        <strain evidence="1 2">LR5S19</strain>
    </source>
</reference>
<comment type="caution">
    <text evidence="1">The sequence shown here is derived from an EMBL/GenBank/DDBJ whole genome shotgun (WGS) entry which is preliminary data.</text>
</comment>
<dbReference type="EMBL" id="JASTZU010000037">
    <property type="protein sequence ID" value="MDL4841221.1"/>
    <property type="molecule type" value="Genomic_DNA"/>
</dbReference>
<organism evidence="1 2">
    <name type="scientific">Aquibacillus rhizosphaerae</name>
    <dbReference type="NCBI Taxonomy" id="3051431"/>
    <lineage>
        <taxon>Bacteria</taxon>
        <taxon>Bacillati</taxon>
        <taxon>Bacillota</taxon>
        <taxon>Bacilli</taxon>
        <taxon>Bacillales</taxon>
        <taxon>Bacillaceae</taxon>
        <taxon>Aquibacillus</taxon>
    </lineage>
</organism>
<evidence type="ECO:0000313" key="1">
    <source>
        <dbReference type="EMBL" id="MDL4841221.1"/>
    </source>
</evidence>
<dbReference type="InterPro" id="IPR010712">
    <property type="entry name" value="Arsenical-R_ArsD"/>
</dbReference>
<protein>
    <submittedName>
        <fullName evidence="1">Arsenite efflux transporter metallochaperone ArsD</fullName>
    </submittedName>
</protein>
<dbReference type="Gene3D" id="3.40.30.10">
    <property type="entry name" value="Glutaredoxin"/>
    <property type="match status" value="1"/>
</dbReference>
<accession>A0ABT7L9H3</accession>
<sequence length="118" mass="13176">MAKIEIFDPALCCPTGVCGPHVDPELTRIANAVFLLEKKGVDIKRYNLGNEPQFFVDEKEVQKLLEEQGIDALPVVLVDKQVQKIGGYPSNQELATWTGIQKTEIVKKETKTKDLPLL</sequence>
<dbReference type="NCBIfam" id="NF033727">
    <property type="entry name" value="chaperon_ArsD"/>
    <property type="match status" value="1"/>
</dbReference>
<keyword evidence="2" id="KW-1185">Reference proteome</keyword>
<name>A0ABT7L9H3_9BACI</name>
<gene>
    <name evidence="1" type="primary">arsD</name>
    <name evidence="1" type="ORF">QQS35_12235</name>
</gene>
<proteinExistence type="predicted"/>
<evidence type="ECO:0000313" key="2">
    <source>
        <dbReference type="Proteomes" id="UP001235343"/>
    </source>
</evidence>